<keyword evidence="2" id="KW-1185">Reference proteome</keyword>
<protein>
    <recommendedName>
        <fullName evidence="3">DUF2384 domain-containing protein</fullName>
    </recommendedName>
</protein>
<proteinExistence type="predicted"/>
<evidence type="ECO:0008006" key="3">
    <source>
        <dbReference type="Google" id="ProtNLM"/>
    </source>
</evidence>
<dbReference type="RefSeq" id="WP_225674099.1">
    <property type="nucleotide sequence ID" value="NZ_JAEDAH010000043.1"/>
</dbReference>
<dbReference type="EMBL" id="JAEDAH010000043">
    <property type="protein sequence ID" value="MCA6063772.1"/>
    <property type="molecule type" value="Genomic_DNA"/>
</dbReference>
<sequence length="120" mass="13517">MTQPLTIADVMRVFSKLIDHWQLTPEEQASIMGMSQPDYEKLLSTQQDIAPPALMDRVAWLVGIQKAVSVISPLGHEKHFFTSAVQAEPLSGRSVREYLINQNSDNDLETLFLWISSKSC</sequence>
<name>A0ABS7ZPY8_9GAMM</name>
<accession>A0ABS7ZPY8</accession>
<dbReference type="Proteomes" id="UP000714380">
    <property type="component" value="Unassembled WGS sequence"/>
</dbReference>
<evidence type="ECO:0000313" key="1">
    <source>
        <dbReference type="EMBL" id="MCA6063772.1"/>
    </source>
</evidence>
<gene>
    <name evidence="1" type="ORF">I9W95_09140</name>
</gene>
<comment type="caution">
    <text evidence="1">The sequence shown here is derived from an EMBL/GenBank/DDBJ whole genome shotgun (WGS) entry which is preliminary data.</text>
</comment>
<evidence type="ECO:0000313" key="2">
    <source>
        <dbReference type="Proteomes" id="UP000714380"/>
    </source>
</evidence>
<reference evidence="1 2" key="1">
    <citation type="submission" date="2020-12" db="EMBL/GenBank/DDBJ databases">
        <title>Novel Thalassolituus-related marine hydrocarbonoclastic bacteria mediated algae-derived hydrocarbons mineralization in twilight zone of the northern South China Sea.</title>
        <authorList>
            <person name="Dong C."/>
        </authorList>
    </citation>
    <scope>NUCLEOTIDE SEQUENCE [LARGE SCALE GENOMIC DNA]</scope>
    <source>
        <strain evidence="1 2">IMCC1826</strain>
    </source>
</reference>
<organism evidence="1 2">
    <name type="scientific">Thalassolituus marinus</name>
    <dbReference type="NCBI Taxonomy" id="671053"/>
    <lineage>
        <taxon>Bacteria</taxon>
        <taxon>Pseudomonadati</taxon>
        <taxon>Pseudomonadota</taxon>
        <taxon>Gammaproteobacteria</taxon>
        <taxon>Oceanospirillales</taxon>
        <taxon>Oceanospirillaceae</taxon>
        <taxon>Thalassolituus</taxon>
    </lineage>
</organism>